<comment type="caution">
    <text evidence="1">The sequence shown here is derived from an EMBL/GenBank/DDBJ whole genome shotgun (WGS) entry which is preliminary data.</text>
</comment>
<evidence type="ECO:0000313" key="1">
    <source>
        <dbReference type="EMBL" id="GAJ15378.1"/>
    </source>
</evidence>
<sequence>SVDPGVNALSDVVLTNVGDRVVLKVMDMEEDIVPVDEFTNLDLPKK</sequence>
<gene>
    <name evidence="1" type="ORF">S12H4_44476</name>
</gene>
<name>X1UCY3_9ZZZZ</name>
<organism evidence="1">
    <name type="scientific">marine sediment metagenome</name>
    <dbReference type="NCBI Taxonomy" id="412755"/>
    <lineage>
        <taxon>unclassified sequences</taxon>
        <taxon>metagenomes</taxon>
        <taxon>ecological metagenomes</taxon>
    </lineage>
</organism>
<dbReference type="AlphaFoldDB" id="X1UCY3"/>
<proteinExistence type="predicted"/>
<accession>X1UCY3</accession>
<protein>
    <submittedName>
        <fullName evidence="1">Uncharacterized protein</fullName>
    </submittedName>
</protein>
<reference evidence="1" key="1">
    <citation type="journal article" date="2014" name="Front. Microbiol.">
        <title>High frequency of phylogenetically diverse reductive dehalogenase-homologous genes in deep subseafloor sedimentary metagenomes.</title>
        <authorList>
            <person name="Kawai M."/>
            <person name="Futagami T."/>
            <person name="Toyoda A."/>
            <person name="Takaki Y."/>
            <person name="Nishi S."/>
            <person name="Hori S."/>
            <person name="Arai W."/>
            <person name="Tsubouchi T."/>
            <person name="Morono Y."/>
            <person name="Uchiyama I."/>
            <person name="Ito T."/>
            <person name="Fujiyama A."/>
            <person name="Inagaki F."/>
            <person name="Takami H."/>
        </authorList>
    </citation>
    <scope>NUCLEOTIDE SEQUENCE</scope>
    <source>
        <strain evidence="1">Expedition CK06-06</strain>
    </source>
</reference>
<dbReference type="EMBL" id="BARW01027404">
    <property type="protein sequence ID" value="GAJ15378.1"/>
    <property type="molecule type" value="Genomic_DNA"/>
</dbReference>
<feature type="non-terminal residue" evidence="1">
    <location>
        <position position="1"/>
    </location>
</feature>